<dbReference type="SMART" id="SM00753">
    <property type="entry name" value="PAM"/>
    <property type="match status" value="1"/>
</dbReference>
<dbReference type="GO" id="GO:0003723">
    <property type="term" value="F:RNA binding"/>
    <property type="evidence" value="ECO:0007669"/>
    <property type="project" value="InterPro"/>
</dbReference>
<dbReference type="AlphaFoldDB" id="A0A9N8WKL7"/>
<dbReference type="InterPro" id="IPR045114">
    <property type="entry name" value="Csn12-like"/>
</dbReference>
<dbReference type="OrthoDB" id="10252687at2759"/>
<evidence type="ECO:0000313" key="1">
    <source>
        <dbReference type="EMBL" id="CAG8485736.1"/>
    </source>
</evidence>
<accession>A0A9N8WKL7</accession>
<comment type="caution">
    <text evidence="1">The sequence shown here is derived from an EMBL/GenBank/DDBJ whole genome shotgun (WGS) entry which is preliminary data.</text>
</comment>
<keyword evidence="2" id="KW-1185">Reference proteome</keyword>
<sequence>MNSREYFEKIKHYSANEEGSQVADLLTIRATTFIQQLALLFQHLKQQNLCKNVIKSIRASTDLPSFGQFPRAHQVTFLYYQGLLAFLEAEYPQVFKFGSLILQFHFLSVLPSPDVLSRYPNLETLYKPFIDAIRDGNVKKFDDALAKFELRLVAQNTFLTVELAREIAMRVLFKKV</sequence>
<dbReference type="EMBL" id="CAJVPZ010001155">
    <property type="protein sequence ID" value="CAG8485736.1"/>
    <property type="molecule type" value="Genomic_DNA"/>
</dbReference>
<organism evidence="1 2">
    <name type="scientific">Racocetra fulgida</name>
    <dbReference type="NCBI Taxonomy" id="60492"/>
    <lineage>
        <taxon>Eukaryota</taxon>
        <taxon>Fungi</taxon>
        <taxon>Fungi incertae sedis</taxon>
        <taxon>Mucoromycota</taxon>
        <taxon>Glomeromycotina</taxon>
        <taxon>Glomeromycetes</taxon>
        <taxon>Diversisporales</taxon>
        <taxon>Gigasporaceae</taxon>
        <taxon>Racocetra</taxon>
    </lineage>
</organism>
<dbReference type="GO" id="GO:0016973">
    <property type="term" value="P:poly(A)+ mRNA export from nucleus"/>
    <property type="evidence" value="ECO:0007669"/>
    <property type="project" value="TreeGrafter"/>
</dbReference>
<name>A0A9N8WKL7_9GLOM</name>
<reference evidence="1" key="1">
    <citation type="submission" date="2021-06" db="EMBL/GenBank/DDBJ databases">
        <authorList>
            <person name="Kallberg Y."/>
            <person name="Tangrot J."/>
            <person name="Rosling A."/>
        </authorList>
    </citation>
    <scope>NUCLEOTIDE SEQUENCE</scope>
    <source>
        <strain evidence="1">IN212</strain>
    </source>
</reference>
<proteinExistence type="predicted"/>
<dbReference type="PANTHER" id="PTHR12732">
    <property type="entry name" value="UNCHARACTERIZED PROTEASOME COMPONENT REGION PCI-CONTAINING"/>
    <property type="match status" value="1"/>
</dbReference>
<dbReference type="GO" id="GO:0000973">
    <property type="term" value="P:post-transcriptional tethering of RNA polymerase II gene DNA at nuclear periphery"/>
    <property type="evidence" value="ECO:0007669"/>
    <property type="project" value="TreeGrafter"/>
</dbReference>
<dbReference type="PANTHER" id="PTHR12732:SF0">
    <property type="entry name" value="PCI DOMAIN-CONTAINING PROTEIN 2"/>
    <property type="match status" value="1"/>
</dbReference>
<dbReference type="GO" id="GO:0003690">
    <property type="term" value="F:double-stranded DNA binding"/>
    <property type="evidence" value="ECO:0007669"/>
    <property type="project" value="InterPro"/>
</dbReference>
<dbReference type="GO" id="GO:0070390">
    <property type="term" value="C:transcription export complex 2"/>
    <property type="evidence" value="ECO:0007669"/>
    <property type="project" value="TreeGrafter"/>
</dbReference>
<protein>
    <submittedName>
        <fullName evidence="1">12363_t:CDS:1</fullName>
    </submittedName>
</protein>
<dbReference type="GO" id="GO:0006368">
    <property type="term" value="P:transcription elongation by RNA polymerase II"/>
    <property type="evidence" value="ECO:0007669"/>
    <property type="project" value="TreeGrafter"/>
</dbReference>
<dbReference type="Proteomes" id="UP000789396">
    <property type="component" value="Unassembled WGS sequence"/>
</dbReference>
<gene>
    <name evidence="1" type="ORF">RFULGI_LOCUS1748</name>
</gene>
<evidence type="ECO:0000313" key="2">
    <source>
        <dbReference type="Proteomes" id="UP000789396"/>
    </source>
</evidence>